<evidence type="ECO:0000313" key="3">
    <source>
        <dbReference type="EMBL" id="SPC89903.1"/>
    </source>
</evidence>
<dbReference type="InterPro" id="IPR043502">
    <property type="entry name" value="DNA/RNA_pol_sf"/>
</dbReference>
<feature type="compositionally biased region" description="Polar residues" evidence="1">
    <location>
        <begin position="383"/>
        <end position="393"/>
    </location>
</feature>
<accession>A0A2N9FRQ4</accession>
<dbReference type="InterPro" id="IPR005135">
    <property type="entry name" value="Endo/exonuclease/phosphatase"/>
</dbReference>
<dbReference type="Pfam" id="PF13966">
    <property type="entry name" value="zf-RVT"/>
    <property type="match status" value="1"/>
</dbReference>
<dbReference type="Pfam" id="PF00078">
    <property type="entry name" value="RVT_1"/>
    <property type="match status" value="1"/>
</dbReference>
<dbReference type="PROSITE" id="PS50878">
    <property type="entry name" value="RT_POL"/>
    <property type="match status" value="1"/>
</dbReference>
<feature type="region of interest" description="Disordered" evidence="1">
    <location>
        <begin position="421"/>
        <end position="442"/>
    </location>
</feature>
<dbReference type="Gene3D" id="3.60.10.10">
    <property type="entry name" value="Endonuclease/exonuclease/phosphatase"/>
    <property type="match status" value="1"/>
</dbReference>
<feature type="region of interest" description="Disordered" evidence="1">
    <location>
        <begin position="1"/>
        <end position="64"/>
    </location>
</feature>
<dbReference type="SUPFAM" id="SSF56219">
    <property type="entry name" value="DNase I-like"/>
    <property type="match status" value="1"/>
</dbReference>
<dbReference type="EMBL" id="OIVN01001105">
    <property type="protein sequence ID" value="SPC89903.1"/>
    <property type="molecule type" value="Genomic_DNA"/>
</dbReference>
<organism evidence="3">
    <name type="scientific">Fagus sylvatica</name>
    <name type="common">Beechnut</name>
    <dbReference type="NCBI Taxonomy" id="28930"/>
    <lineage>
        <taxon>Eukaryota</taxon>
        <taxon>Viridiplantae</taxon>
        <taxon>Streptophyta</taxon>
        <taxon>Embryophyta</taxon>
        <taxon>Tracheophyta</taxon>
        <taxon>Spermatophyta</taxon>
        <taxon>Magnoliopsida</taxon>
        <taxon>eudicotyledons</taxon>
        <taxon>Gunneridae</taxon>
        <taxon>Pentapetalae</taxon>
        <taxon>rosids</taxon>
        <taxon>fabids</taxon>
        <taxon>Fagales</taxon>
        <taxon>Fagaceae</taxon>
        <taxon>Fagus</taxon>
    </lineage>
</organism>
<dbReference type="PANTHER" id="PTHR33116:SF78">
    <property type="entry name" value="OS12G0587133 PROTEIN"/>
    <property type="match status" value="1"/>
</dbReference>
<protein>
    <recommendedName>
        <fullName evidence="2">Reverse transcriptase domain-containing protein</fullName>
    </recommendedName>
</protein>
<evidence type="ECO:0000256" key="1">
    <source>
        <dbReference type="SAM" id="MobiDB-lite"/>
    </source>
</evidence>
<dbReference type="InterPro" id="IPR000477">
    <property type="entry name" value="RT_dom"/>
</dbReference>
<dbReference type="SUPFAM" id="SSF56672">
    <property type="entry name" value="DNA/RNA polymerases"/>
    <property type="match status" value="1"/>
</dbReference>
<dbReference type="InterPro" id="IPR036691">
    <property type="entry name" value="Endo/exonu/phosph_ase_sf"/>
</dbReference>
<feature type="compositionally biased region" description="Pro residues" evidence="1">
    <location>
        <begin position="121"/>
        <end position="131"/>
    </location>
</feature>
<feature type="compositionally biased region" description="Pro residues" evidence="1">
    <location>
        <begin position="1"/>
        <end position="27"/>
    </location>
</feature>
<reference evidence="3" key="1">
    <citation type="submission" date="2018-02" db="EMBL/GenBank/DDBJ databases">
        <authorList>
            <person name="Cohen D.B."/>
            <person name="Kent A.D."/>
        </authorList>
    </citation>
    <scope>NUCLEOTIDE SEQUENCE</scope>
</reference>
<evidence type="ECO:0000259" key="2">
    <source>
        <dbReference type="PROSITE" id="PS50878"/>
    </source>
</evidence>
<dbReference type="CDD" id="cd01650">
    <property type="entry name" value="RT_nLTR_like"/>
    <property type="match status" value="1"/>
</dbReference>
<name>A0A2N9FRQ4_FAGSY</name>
<gene>
    <name evidence="3" type="ORF">FSB_LOCUS17785</name>
</gene>
<feature type="region of interest" description="Disordered" evidence="1">
    <location>
        <begin position="375"/>
        <end position="403"/>
    </location>
</feature>
<feature type="compositionally biased region" description="Pro residues" evidence="1">
    <location>
        <begin position="50"/>
        <end position="59"/>
    </location>
</feature>
<feature type="region of interest" description="Disordered" evidence="1">
    <location>
        <begin position="117"/>
        <end position="138"/>
    </location>
</feature>
<dbReference type="Pfam" id="PF03372">
    <property type="entry name" value="Exo_endo_phos"/>
    <property type="match status" value="1"/>
</dbReference>
<proteinExistence type="predicted"/>
<feature type="domain" description="Reverse transcriptase" evidence="2">
    <location>
        <begin position="1119"/>
        <end position="1399"/>
    </location>
</feature>
<dbReference type="PANTHER" id="PTHR33116">
    <property type="entry name" value="REVERSE TRANSCRIPTASE ZINC-BINDING DOMAIN-CONTAINING PROTEIN-RELATED-RELATED"/>
    <property type="match status" value="1"/>
</dbReference>
<sequence length="1853" mass="209002">MALPLPPPPPPPNPNTTSFHPPPPPPLSLASAPTTHYPPPYPNNTYLQPHLPPPPPPYTFPTQNIPYPQNTIPYPIYTPLIHQNVAPNQHAEKWPATHFKNTHRTSTILTTKYTQTNIPGTKPPHAPPHPQPRSKDTKRSIFRVGTKIFTLSFDGGRVAPYQIKERRGKFQGSLWLNMVGVKWLLGVIEQVKTKAEKSGFFQYLRSSYSILEVSCLKNKGGRYLEIAEYHSGGQKGSIRIPEGSRATGWQKLADEIASFFLGREARIKAPVVTPAGGAADKGILAGNGNSDSSGLMRDSRALGNCVAPYTQTADLISSWRDSNSNPRVLMCPDAPRPTRKTHFNWNPTSNSLRVIKNEGQARKAQWVSLKHKAVGLAPPKTGPQAQRIKNPQAQPVKPNSLDPSPVEPTYQVTVPTVAVDTSGLSASRRNSSDEASTSSLEDVEPSIVPQMALKDTVFKNQGAVMEEGELLGDLYSDEDEGSVSDVEEVRVDLAVSGLELGLPLTVESPGFMISDEALRVLEVSGDLERDNTLSVVTYGEAGECSSPLSCSPLAIINPTELPTSVAVLGESECASPEEFSQWVKKHYRGFCKLVGFPLDTHEEQCMALLQSIEAERIKYRNSGKMKQSGASVRKGARELRNLASSINYDGRRKRERVRYWLRQWQSDIVCLQETKLDSLDRRLIRSIWGNSYVDWAVLDAVGTAGGVLLLWDKRVVEKLDFFVGRFSVSCLWRGVCDGFTWVGTGLYGPTCDVTRQDLWAELRGIRQKWSNPWCLFGDFNVVRFPSERLRCRRLTPPMLDFSDFIEDQQLVDLPLGGGGQYTWSSGTENPSLSRIDRFLISSDWEDHFPDVVQNLLPRPLSDHHPLLLETGKLSGGKRSFKFENMWLKTEGFVARVKAWWSSYQFIGTPSFILASKLKALKEDLKLWNKHVFGDVSLKQLQLCSELSRLDEKEELGGLSFNDHDRRKVVISELDKLAHLEETSWRQKSRVLWLKEGDNNTKYFHKMANSNRRRNYMRKVEVEGIVHENIGDIRDNVVAFYESLYQEKEAWRPSAEGLDFVSIGAEDGAHLEREFNREEVFTVLKDLKGDKAPGPDGFSMAFFHKCWEVVGDDVMGFFEEFYTHCKFEKSLNATFIALIPKKRDALNIRDYRPISLVGSMYKLLSKVLANRVKVVLEGLISDSQNAFVGGRQTLDSVLIANECLDSRLKSSIPGVLCKLDIEKAYDHVNWDCLLYLLAKMGFGQKWCQWIKTCISTVQFSVLVNGSPAGFFGNSRGLRQGDPLSPLLFLLVMEVLSKMFRKSEEAGLISGFLAGVRGESEVRISHLLFADDTIVFCDAVPEQVLHIRKVLSCFEVVTGLKVNLSKSEMVPVGIVDSMPFLANILCCHIGTLPMTYLGMPMGAPYKGLSVWNSVLEKIERRLAGWQTLYLSKGGRLTLLKSTLSSLPTYFLSLFTIPASVAQRIEKLQRNFLWGGMGDGMKYHLVRWDQVCSRMDCGGLGVKNLTLFNKALLGKWLWRFGVEVNHLWRRVIVAKYGMEWGGWCSKPCRGTHGCGLWKGISLGWDDFMERTEFSVGKGDRIQFWFDKWCGNSPLKDLFPSLFLCSSDRHASVMSVLSRSGLAASCFWNISFVRDFNDWELPEVVSFFEFIQPFLPSRENDDKLVWPLRKSGQFDVRSYYGDLQASNTSRFPWKIIWGVKAPRRISFFLWTAACGKILTCDNLMKRGHVLAAWCCMCKKDWETVDHLLLHCEVASTLWGFVFQRFGIQWVLPAKVIDLLYGWLNGLGKHSSDIWNLVPHCLMWSLWHERNSRIFEDKEQSLLHMQESFVGRLYDCSRAWGFTTASSLPEFAVSLIVD</sequence>
<feature type="compositionally biased region" description="Polar residues" evidence="1">
    <location>
        <begin position="422"/>
        <end position="440"/>
    </location>
</feature>
<dbReference type="InterPro" id="IPR026960">
    <property type="entry name" value="RVT-Znf"/>
</dbReference>
<dbReference type="GO" id="GO:0003824">
    <property type="term" value="F:catalytic activity"/>
    <property type="evidence" value="ECO:0007669"/>
    <property type="project" value="InterPro"/>
</dbReference>